<keyword evidence="4" id="KW-0812">Transmembrane</keyword>
<dbReference type="AlphaFoldDB" id="A0A7C1B8F9"/>
<protein>
    <submittedName>
        <fullName evidence="6">DUF255 domain-containing protein</fullName>
    </submittedName>
</protein>
<dbReference type="PANTHER" id="PTHR15337">
    <property type="entry name" value="ANTERIOR GRADIENT PROTEIN-RELATED"/>
    <property type="match status" value="1"/>
</dbReference>
<keyword evidence="3" id="KW-0249">Electron transport</keyword>
<dbReference type="InterPro" id="IPR012336">
    <property type="entry name" value="Thioredoxin-like_fold"/>
</dbReference>
<dbReference type="InterPro" id="IPR051099">
    <property type="entry name" value="AGR/TXD"/>
</dbReference>
<evidence type="ECO:0000313" key="6">
    <source>
        <dbReference type="EMBL" id="HDM35801.1"/>
    </source>
</evidence>
<dbReference type="SUPFAM" id="SSF52833">
    <property type="entry name" value="Thioredoxin-like"/>
    <property type="match status" value="1"/>
</dbReference>
<keyword evidence="4" id="KW-0472">Membrane</keyword>
<comment type="caution">
    <text evidence="6">The sequence shown here is derived from an EMBL/GenBank/DDBJ whole genome shotgun (WGS) entry which is preliminary data.</text>
</comment>
<accession>A0A7C1B8F9</accession>
<dbReference type="InterPro" id="IPR013766">
    <property type="entry name" value="Thioredoxin_domain"/>
</dbReference>
<name>A0A7C1B8F9_9EURY</name>
<dbReference type="EMBL" id="DQZR01000033">
    <property type="protein sequence ID" value="HDM35801.1"/>
    <property type="molecule type" value="Genomic_DNA"/>
</dbReference>
<evidence type="ECO:0000259" key="5">
    <source>
        <dbReference type="PROSITE" id="PS51352"/>
    </source>
</evidence>
<organism evidence="6">
    <name type="scientific">Candidatus Syntropharchaeum butanivorans</name>
    <dbReference type="NCBI Taxonomy" id="1839936"/>
    <lineage>
        <taxon>Archaea</taxon>
        <taxon>Methanobacteriati</taxon>
        <taxon>Methanobacteriota</taxon>
        <taxon>Stenosarchaea group</taxon>
        <taxon>Methanomicrobia</taxon>
        <taxon>Methanosarcinales</taxon>
        <taxon>ANME-2 cluster</taxon>
        <taxon>Candidatus Syntropharchaeum</taxon>
    </lineage>
</organism>
<dbReference type="PANTHER" id="PTHR15337:SF11">
    <property type="entry name" value="THIOREDOXIN DOMAIN-CONTAINING PROTEIN"/>
    <property type="match status" value="1"/>
</dbReference>
<reference evidence="6" key="1">
    <citation type="journal article" date="2020" name="mSystems">
        <title>Genome- and Community-Level Interaction Insights into Carbon Utilization and Element Cycling Functions of Hydrothermarchaeota in Hydrothermal Sediment.</title>
        <authorList>
            <person name="Zhou Z."/>
            <person name="Liu Y."/>
            <person name="Xu W."/>
            <person name="Pan J."/>
            <person name="Luo Z.H."/>
            <person name="Li M."/>
        </authorList>
    </citation>
    <scope>NUCLEOTIDE SEQUENCE [LARGE SCALE GENOMIC DNA]</scope>
    <source>
        <strain evidence="6">HyVt-185</strain>
    </source>
</reference>
<keyword evidence="4" id="KW-1133">Transmembrane helix</keyword>
<dbReference type="Proteomes" id="UP000885863">
    <property type="component" value="Unassembled WGS sequence"/>
</dbReference>
<evidence type="ECO:0000256" key="1">
    <source>
        <dbReference type="ARBA" id="ARBA00007787"/>
    </source>
</evidence>
<comment type="similarity">
    <text evidence="1">Belongs to the glutaredoxin family.</text>
</comment>
<dbReference type="Pfam" id="PF13098">
    <property type="entry name" value="Thioredoxin_2"/>
    <property type="match status" value="1"/>
</dbReference>
<dbReference type="InterPro" id="IPR036249">
    <property type="entry name" value="Thioredoxin-like_sf"/>
</dbReference>
<proteinExistence type="inferred from homology"/>
<feature type="transmembrane region" description="Helical" evidence="4">
    <location>
        <begin position="140"/>
        <end position="161"/>
    </location>
</feature>
<evidence type="ECO:0000256" key="4">
    <source>
        <dbReference type="SAM" id="Phobius"/>
    </source>
</evidence>
<gene>
    <name evidence="6" type="ORF">ENG09_00910</name>
</gene>
<sequence length="163" mass="18521">MSMTRAWILIILLSLSLLPGHSAAEEIVWHPYDEGMILAASSGKMVMIYFHSDSCYWCREMSSKTFSDQGVIDLSSNFVCISVMEDRELASRYHVRSYPTIIFLDPEGREVFRLIGYRDPPRFKDEIRAILEGRIPSDGAPSPGCSLLVTLGVIGILWLYLRR</sequence>
<dbReference type="Gene3D" id="3.40.30.10">
    <property type="entry name" value="Glutaredoxin"/>
    <property type="match status" value="1"/>
</dbReference>
<evidence type="ECO:0000256" key="3">
    <source>
        <dbReference type="ARBA" id="ARBA00022982"/>
    </source>
</evidence>
<dbReference type="PROSITE" id="PS51352">
    <property type="entry name" value="THIOREDOXIN_2"/>
    <property type="match status" value="1"/>
</dbReference>
<evidence type="ECO:0000256" key="2">
    <source>
        <dbReference type="ARBA" id="ARBA00022729"/>
    </source>
</evidence>
<keyword evidence="2" id="KW-0732">Signal</keyword>
<feature type="domain" description="Thioredoxin" evidence="5">
    <location>
        <begin position="17"/>
        <end position="132"/>
    </location>
</feature>
<keyword evidence="3" id="KW-0813">Transport</keyword>